<sequence>MTDEVNQSPESLMEGSSILEDDPLVAIHPLIRLPEKGEIIVSARTGEVAFYEAAFPAGLRFPIHPTIRLAILQARYKKTLLGGYPSNVKGWKSKFFFVSGDEWELPEDKHYNNPPRMYGDEHKIFDQIFSSIESQGCFSIPVLLDSKSFRRIFVSPRSMAFGTVGKVCPEDGASSSSSDAGESRPSRDEHIQRDSHSQDESVEFLGVIWTGLRRLGFNIKILFGFRATPKLESDAMSKRISLKKLGEKVEKLKNGGSSGGPTLAKGVVIGEKRPIDDHPSSPNEKGKAVDSPKGKETAPIPEARKKMTRPVDAGSKSTSSNLGERSSPSLGSSKKFACSRRLCSDPPWLLGAGRQGNMHPSKKGEQLQWRVKFLTSRGPSSGAIGHRRACQDKGAVENVASNYFGEGFDFCKWMLCRHHPGLNITLEDMGLDLDLLAEEDEATEGEDREKNKGDASPLPS</sequence>
<reference evidence="2 3" key="1">
    <citation type="submission" date="2019-07" db="EMBL/GenBank/DDBJ databases">
        <title>De Novo Assembly of kiwifruit Actinidia rufa.</title>
        <authorList>
            <person name="Sugita-Konishi S."/>
            <person name="Sato K."/>
            <person name="Mori E."/>
            <person name="Abe Y."/>
            <person name="Kisaki G."/>
            <person name="Hamano K."/>
            <person name="Suezawa K."/>
            <person name="Otani M."/>
            <person name="Fukuda T."/>
            <person name="Manabe T."/>
            <person name="Gomi K."/>
            <person name="Tabuchi M."/>
            <person name="Akimitsu K."/>
            <person name="Kataoka I."/>
        </authorList>
    </citation>
    <scope>NUCLEOTIDE SEQUENCE [LARGE SCALE GENOMIC DNA]</scope>
    <source>
        <strain evidence="3">cv. Fuchu</strain>
    </source>
</reference>
<feature type="compositionally biased region" description="Polar residues" evidence="1">
    <location>
        <begin position="315"/>
        <end position="332"/>
    </location>
</feature>
<dbReference type="EMBL" id="BJWL01000027">
    <property type="protein sequence ID" value="GFZ18491.1"/>
    <property type="molecule type" value="Genomic_DNA"/>
</dbReference>
<evidence type="ECO:0000256" key="1">
    <source>
        <dbReference type="SAM" id="MobiDB-lite"/>
    </source>
</evidence>
<feature type="compositionally biased region" description="Low complexity" evidence="1">
    <location>
        <begin position="171"/>
        <end position="180"/>
    </location>
</feature>
<comment type="caution">
    <text evidence="2">The sequence shown here is derived from an EMBL/GenBank/DDBJ whole genome shotgun (WGS) entry which is preliminary data.</text>
</comment>
<evidence type="ECO:0000313" key="2">
    <source>
        <dbReference type="EMBL" id="GFZ18491.1"/>
    </source>
</evidence>
<feature type="region of interest" description="Disordered" evidence="1">
    <location>
        <begin position="171"/>
        <end position="197"/>
    </location>
</feature>
<feature type="region of interest" description="Disordered" evidence="1">
    <location>
        <begin position="272"/>
        <end position="333"/>
    </location>
</feature>
<feature type="compositionally biased region" description="Basic and acidic residues" evidence="1">
    <location>
        <begin position="272"/>
        <end position="296"/>
    </location>
</feature>
<gene>
    <name evidence="2" type="ORF">Acr_27g0002300</name>
</gene>
<accession>A0A7J0H634</accession>
<name>A0A7J0H634_9ERIC</name>
<organism evidence="2 3">
    <name type="scientific">Actinidia rufa</name>
    <dbReference type="NCBI Taxonomy" id="165716"/>
    <lineage>
        <taxon>Eukaryota</taxon>
        <taxon>Viridiplantae</taxon>
        <taxon>Streptophyta</taxon>
        <taxon>Embryophyta</taxon>
        <taxon>Tracheophyta</taxon>
        <taxon>Spermatophyta</taxon>
        <taxon>Magnoliopsida</taxon>
        <taxon>eudicotyledons</taxon>
        <taxon>Gunneridae</taxon>
        <taxon>Pentapetalae</taxon>
        <taxon>asterids</taxon>
        <taxon>Ericales</taxon>
        <taxon>Actinidiaceae</taxon>
        <taxon>Actinidia</taxon>
    </lineage>
</organism>
<proteinExistence type="predicted"/>
<protein>
    <submittedName>
        <fullName evidence="2">Uncharacterized protein</fullName>
    </submittedName>
</protein>
<evidence type="ECO:0000313" key="3">
    <source>
        <dbReference type="Proteomes" id="UP000585474"/>
    </source>
</evidence>
<dbReference type="Proteomes" id="UP000585474">
    <property type="component" value="Unassembled WGS sequence"/>
</dbReference>
<dbReference type="AlphaFoldDB" id="A0A7J0H634"/>
<feature type="compositionally biased region" description="Basic and acidic residues" evidence="1">
    <location>
        <begin position="181"/>
        <end position="197"/>
    </location>
</feature>
<keyword evidence="3" id="KW-1185">Reference proteome</keyword>
<feature type="region of interest" description="Disordered" evidence="1">
    <location>
        <begin position="437"/>
        <end position="460"/>
    </location>
</feature>